<dbReference type="InterPro" id="IPR052168">
    <property type="entry name" value="Cytochrome_b561_oxidase"/>
</dbReference>
<dbReference type="FunCoup" id="A0A1M7ECD7">
    <property type="interactions" value="92"/>
</dbReference>
<feature type="transmembrane region" description="Helical" evidence="13">
    <location>
        <begin position="92"/>
        <end position="122"/>
    </location>
</feature>
<evidence type="ECO:0000259" key="14">
    <source>
        <dbReference type="Pfam" id="PF01292"/>
    </source>
</evidence>
<evidence type="ECO:0000256" key="3">
    <source>
        <dbReference type="ARBA" id="ARBA00022448"/>
    </source>
</evidence>
<keyword evidence="6 13" id="KW-0812">Transmembrane</keyword>
<name>A0A1M7ECD7_9GAMM</name>
<keyword evidence="8" id="KW-0249">Electron transport</keyword>
<dbReference type="Proteomes" id="UP000190911">
    <property type="component" value="Chromosome I"/>
</dbReference>
<dbReference type="InParanoid" id="A0A1M7ECD7"/>
<dbReference type="GO" id="GO:0005886">
    <property type="term" value="C:plasma membrane"/>
    <property type="evidence" value="ECO:0007669"/>
    <property type="project" value="UniProtKB-SubCell"/>
</dbReference>
<dbReference type="OrthoDB" id="9793784at2"/>
<keyword evidence="4" id="KW-1003">Cell membrane</keyword>
<protein>
    <submittedName>
        <fullName evidence="15">Cytochrome b561</fullName>
    </submittedName>
</protein>
<dbReference type="InterPro" id="IPR016174">
    <property type="entry name" value="Di-haem_cyt_TM"/>
</dbReference>
<evidence type="ECO:0000256" key="9">
    <source>
        <dbReference type="ARBA" id="ARBA00022989"/>
    </source>
</evidence>
<evidence type="ECO:0000256" key="6">
    <source>
        <dbReference type="ARBA" id="ARBA00022692"/>
    </source>
</evidence>
<feature type="transmembrane region" description="Helical" evidence="13">
    <location>
        <begin position="142"/>
        <end position="161"/>
    </location>
</feature>
<dbReference type="Gene3D" id="1.20.950.20">
    <property type="entry name" value="Transmembrane di-heme cytochromes, Chain C"/>
    <property type="match status" value="1"/>
</dbReference>
<feature type="transmembrane region" description="Helical" evidence="13">
    <location>
        <begin position="54"/>
        <end position="71"/>
    </location>
</feature>
<accession>A0A1M7ECD7</accession>
<comment type="similarity">
    <text evidence="12">Belongs to the cytochrome b561 family.</text>
</comment>
<evidence type="ECO:0000256" key="1">
    <source>
        <dbReference type="ARBA" id="ARBA00001970"/>
    </source>
</evidence>
<comment type="subcellular location">
    <subcellularLocation>
        <location evidence="2">Cell membrane</location>
        <topology evidence="2">Multi-pass membrane protein</topology>
    </subcellularLocation>
</comment>
<keyword evidence="16" id="KW-1185">Reference proteome</keyword>
<keyword evidence="10" id="KW-0408">Iron</keyword>
<evidence type="ECO:0000256" key="8">
    <source>
        <dbReference type="ARBA" id="ARBA00022982"/>
    </source>
</evidence>
<evidence type="ECO:0000256" key="2">
    <source>
        <dbReference type="ARBA" id="ARBA00004651"/>
    </source>
</evidence>
<dbReference type="AlphaFoldDB" id="A0A1M7ECD7"/>
<evidence type="ECO:0000256" key="13">
    <source>
        <dbReference type="SAM" id="Phobius"/>
    </source>
</evidence>
<dbReference type="SUPFAM" id="SSF81342">
    <property type="entry name" value="Transmembrane di-heme cytochromes"/>
    <property type="match status" value="1"/>
</dbReference>
<evidence type="ECO:0000256" key="4">
    <source>
        <dbReference type="ARBA" id="ARBA00022475"/>
    </source>
</evidence>
<reference evidence="15 16" key="1">
    <citation type="submission" date="2016-11" db="EMBL/GenBank/DDBJ databases">
        <authorList>
            <person name="Jaros S."/>
            <person name="Januszkiewicz K."/>
            <person name="Wedrychowicz H."/>
        </authorList>
    </citation>
    <scope>NUCLEOTIDE SEQUENCE [LARGE SCALE GENOMIC DNA]</scope>
    <source>
        <strain evidence="15 16">ACAM 12</strain>
    </source>
</reference>
<dbReference type="InterPro" id="IPR011577">
    <property type="entry name" value="Cyt_b561_bac/Ni-Hgenase"/>
</dbReference>
<keyword evidence="3" id="KW-0813">Transport</keyword>
<keyword evidence="9 13" id="KW-1133">Transmembrane helix</keyword>
<gene>
    <name evidence="15" type="ORF">SAMN05878437_0102</name>
</gene>
<evidence type="ECO:0000313" key="15">
    <source>
        <dbReference type="EMBL" id="SHL89019.1"/>
    </source>
</evidence>
<dbReference type="GO" id="GO:0046872">
    <property type="term" value="F:metal ion binding"/>
    <property type="evidence" value="ECO:0007669"/>
    <property type="project" value="UniProtKB-KW"/>
</dbReference>
<keyword evidence="11 13" id="KW-0472">Membrane</keyword>
<dbReference type="GO" id="GO:0009055">
    <property type="term" value="F:electron transfer activity"/>
    <property type="evidence" value="ECO:0007669"/>
    <property type="project" value="InterPro"/>
</dbReference>
<evidence type="ECO:0000256" key="10">
    <source>
        <dbReference type="ARBA" id="ARBA00023004"/>
    </source>
</evidence>
<dbReference type="STRING" id="29571.SAMN05878437_0102"/>
<dbReference type="PANTHER" id="PTHR30529:SF1">
    <property type="entry name" value="CYTOCHROME B561 HOMOLOG 2"/>
    <property type="match status" value="1"/>
</dbReference>
<comment type="cofactor">
    <cofactor evidence="1">
        <name>heme b</name>
        <dbReference type="ChEBI" id="CHEBI:60344"/>
    </cofactor>
</comment>
<evidence type="ECO:0000313" key="16">
    <source>
        <dbReference type="Proteomes" id="UP000190911"/>
    </source>
</evidence>
<keyword evidence="7" id="KW-0479">Metal-binding</keyword>
<dbReference type="Pfam" id="PF01292">
    <property type="entry name" value="Ni_hydr_CYTB"/>
    <property type="match status" value="1"/>
</dbReference>
<dbReference type="RefSeq" id="WP_079550398.1">
    <property type="nucleotide sequence ID" value="NZ_LT670847.1"/>
</dbReference>
<dbReference type="PANTHER" id="PTHR30529">
    <property type="entry name" value="CYTOCHROME B561"/>
    <property type="match status" value="1"/>
</dbReference>
<keyword evidence="5" id="KW-0349">Heme</keyword>
<evidence type="ECO:0000256" key="5">
    <source>
        <dbReference type="ARBA" id="ARBA00022617"/>
    </source>
</evidence>
<organism evidence="15 16">
    <name type="scientific">Vreelandella subglaciescola</name>
    <dbReference type="NCBI Taxonomy" id="29571"/>
    <lineage>
        <taxon>Bacteria</taxon>
        <taxon>Pseudomonadati</taxon>
        <taxon>Pseudomonadota</taxon>
        <taxon>Gammaproteobacteria</taxon>
        <taxon>Oceanospirillales</taxon>
        <taxon>Halomonadaceae</taxon>
        <taxon>Vreelandella</taxon>
    </lineage>
</organism>
<evidence type="ECO:0000256" key="11">
    <source>
        <dbReference type="ARBA" id="ARBA00023136"/>
    </source>
</evidence>
<evidence type="ECO:0000256" key="7">
    <source>
        <dbReference type="ARBA" id="ARBA00022723"/>
    </source>
</evidence>
<dbReference type="GO" id="GO:0022904">
    <property type="term" value="P:respiratory electron transport chain"/>
    <property type="evidence" value="ECO:0007669"/>
    <property type="project" value="InterPro"/>
</dbReference>
<dbReference type="EMBL" id="LT670847">
    <property type="protein sequence ID" value="SHL89019.1"/>
    <property type="molecule type" value="Genomic_DNA"/>
</dbReference>
<evidence type="ECO:0000256" key="12">
    <source>
        <dbReference type="ARBA" id="ARBA00037975"/>
    </source>
</evidence>
<proteinExistence type="inferred from homology"/>
<sequence>MWRNTRSGWGWVSIALHWLSALAIIGLFALGWWMTGLDYYSGWYNEGPWIHRSVGVLLLLATVGRLVWRLFQPTPHAEGGRFEALAAHLGHLALYALLLVALVSGYLISTAKGGGISVFGWFELPATVYGFANQAEMAGTVHWYSSLTLLVLAAGHALVSFKHHWLDKRLTLLRMLSARYARRNS</sequence>
<dbReference type="GO" id="GO:0020037">
    <property type="term" value="F:heme binding"/>
    <property type="evidence" value="ECO:0007669"/>
    <property type="project" value="TreeGrafter"/>
</dbReference>
<feature type="transmembrane region" description="Helical" evidence="13">
    <location>
        <begin position="12"/>
        <end position="34"/>
    </location>
</feature>
<feature type="domain" description="Cytochrome b561 bacterial/Ni-hydrogenase" evidence="14">
    <location>
        <begin position="9"/>
        <end position="177"/>
    </location>
</feature>